<dbReference type="EMBL" id="JATAAI010000009">
    <property type="protein sequence ID" value="KAK1743438.1"/>
    <property type="molecule type" value="Genomic_DNA"/>
</dbReference>
<keyword evidence="1" id="KW-0175">Coiled coil</keyword>
<name>A0AAD8YBY4_9STRA</name>
<organism evidence="2 3">
    <name type="scientific">Skeletonema marinoi</name>
    <dbReference type="NCBI Taxonomy" id="267567"/>
    <lineage>
        <taxon>Eukaryota</taxon>
        <taxon>Sar</taxon>
        <taxon>Stramenopiles</taxon>
        <taxon>Ochrophyta</taxon>
        <taxon>Bacillariophyta</taxon>
        <taxon>Coscinodiscophyceae</taxon>
        <taxon>Thalassiosirophycidae</taxon>
        <taxon>Thalassiosirales</taxon>
        <taxon>Skeletonemataceae</taxon>
        <taxon>Skeletonema</taxon>
        <taxon>Skeletonema marinoi-dohrnii complex</taxon>
    </lineage>
</organism>
<dbReference type="Proteomes" id="UP001224775">
    <property type="component" value="Unassembled WGS sequence"/>
</dbReference>
<comment type="caution">
    <text evidence="2">The sequence shown here is derived from an EMBL/GenBank/DDBJ whole genome shotgun (WGS) entry which is preliminary data.</text>
</comment>
<evidence type="ECO:0000313" key="2">
    <source>
        <dbReference type="EMBL" id="KAK1743438.1"/>
    </source>
</evidence>
<reference evidence="2" key="1">
    <citation type="submission" date="2023-06" db="EMBL/GenBank/DDBJ databases">
        <title>Survivors Of The Sea: Transcriptome response of Skeletonema marinoi to long-term dormancy.</title>
        <authorList>
            <person name="Pinder M.I.M."/>
            <person name="Kourtchenko O."/>
            <person name="Robertson E.K."/>
            <person name="Larsson T."/>
            <person name="Maumus F."/>
            <person name="Osuna-Cruz C.M."/>
            <person name="Vancaester E."/>
            <person name="Stenow R."/>
            <person name="Vandepoele K."/>
            <person name="Ploug H."/>
            <person name="Bruchert V."/>
            <person name="Godhe A."/>
            <person name="Topel M."/>
        </authorList>
    </citation>
    <scope>NUCLEOTIDE SEQUENCE</scope>
    <source>
        <strain evidence="2">R05AC</strain>
    </source>
</reference>
<accession>A0AAD8YBY4</accession>
<evidence type="ECO:0000256" key="1">
    <source>
        <dbReference type="SAM" id="Coils"/>
    </source>
</evidence>
<protein>
    <submittedName>
        <fullName evidence="2">Uncharacterized protein</fullName>
    </submittedName>
</protein>
<gene>
    <name evidence="2" type="ORF">QTG54_006059</name>
</gene>
<proteinExistence type="predicted"/>
<feature type="coiled-coil region" evidence="1">
    <location>
        <begin position="12"/>
        <end position="39"/>
    </location>
</feature>
<dbReference type="AlphaFoldDB" id="A0AAD8YBY4"/>
<sequence>MSDLTAIVAESVESYARTCANAKEENERLQAEIEATRLAALSVARYSGTINITGQGGLPVYACGYFQEAVFNGSGFEPSDSEGNPVYKFGINLRNLVECPINDVENAEIRVNGVKIALVGDGQNASDTDLISGQYWELRSYGSLRTDWNDIFLDFIVDPIPGRDINWSFHDWSTCNPEDFDNFTFSSINIDTNKYYQGNT</sequence>
<keyword evidence="3" id="KW-1185">Reference proteome</keyword>
<evidence type="ECO:0000313" key="3">
    <source>
        <dbReference type="Proteomes" id="UP001224775"/>
    </source>
</evidence>